<dbReference type="AlphaFoldDB" id="A0A1D3CZJ4"/>
<dbReference type="VEuPathDB" id="ToxoDB:cyc_01974"/>
<reference evidence="1 2" key="1">
    <citation type="journal article" date="2016" name="BMC Genomics">
        <title>Comparative genomics reveals Cyclospora cayetanensis possesses coccidia-like metabolism and invasion components but unique surface antigens.</title>
        <authorList>
            <person name="Liu S."/>
            <person name="Wang L."/>
            <person name="Zheng H."/>
            <person name="Xu Z."/>
            <person name="Roellig D.M."/>
            <person name="Li N."/>
            <person name="Frace M.A."/>
            <person name="Tang K."/>
            <person name="Arrowood M.J."/>
            <person name="Moss D.M."/>
            <person name="Zhang L."/>
            <person name="Feng Y."/>
            <person name="Xiao L."/>
        </authorList>
    </citation>
    <scope>NUCLEOTIDE SEQUENCE [LARGE SCALE GENOMIC DNA]</scope>
    <source>
        <strain evidence="1 2">CHN_HEN01</strain>
    </source>
</reference>
<dbReference type="InterPro" id="IPR011047">
    <property type="entry name" value="Quinoprotein_ADH-like_sf"/>
</dbReference>
<organism evidence="1 2">
    <name type="scientific">Cyclospora cayetanensis</name>
    <dbReference type="NCBI Taxonomy" id="88456"/>
    <lineage>
        <taxon>Eukaryota</taxon>
        <taxon>Sar</taxon>
        <taxon>Alveolata</taxon>
        <taxon>Apicomplexa</taxon>
        <taxon>Conoidasida</taxon>
        <taxon>Coccidia</taxon>
        <taxon>Eucoccidiorida</taxon>
        <taxon>Eimeriorina</taxon>
        <taxon>Eimeriidae</taxon>
        <taxon>Cyclospora</taxon>
    </lineage>
</organism>
<evidence type="ECO:0000313" key="2">
    <source>
        <dbReference type="Proteomes" id="UP000095192"/>
    </source>
</evidence>
<dbReference type="VEuPathDB" id="ToxoDB:LOC34618891"/>
<gene>
    <name evidence="1" type="ORF">cyc_01974</name>
</gene>
<evidence type="ECO:0000313" key="1">
    <source>
        <dbReference type="EMBL" id="OEH76623.1"/>
    </source>
</evidence>
<protein>
    <submittedName>
        <fullName evidence="1">Uncharacterized protein</fullName>
    </submittedName>
</protein>
<dbReference type="Proteomes" id="UP000095192">
    <property type="component" value="Unassembled WGS sequence"/>
</dbReference>
<name>A0A1D3CZJ4_9EIME</name>
<keyword evidence="2" id="KW-1185">Reference proteome</keyword>
<accession>A0A1D3CZJ4</accession>
<dbReference type="InParanoid" id="A0A1D3CZJ4"/>
<proteinExistence type="predicted"/>
<sequence>MVGGCRVCGKALALGGDELRQHRGKGGVTSLQSHRMLSLIGPYLCVVMRSFRYILCSFAACMLPIFCGDVANGSAVLGSLLRPFDTLSLHSALHPSSLLSGDRRVPGAEVRSFLPKPGDVSLLDATNTVELLSTIRQQRSSLPDHIQPRSTSFSGRKFTIVSALFGDDVADQKLREGFGPPGTTHLEQDTLKRRTTTTEWKATDPRLRSVNEALGLHGYPPLPYVPAFLKEKANASLGSDPLEQLLEHINSGKGLPETVINEFTSDDYNSIRTTWRLPSTVLPSPNKGLANSPWPIPHRNSSAQASTTLAGPDGSHRLSHNFLNQAMVISNPITLFYTPDEKYLWGSSWTTIFKVARTKTSLSIVGFVPKSVETILGDKFHGAYALLTQEEVFVVSTGKRLEAYYDVPGSNGQKIMVHPEAFTLKEGLQNLGAEAPRSQEVFRALCMTHDGHIAWVTNVGRMGILSRDVKNGGFRNALATLMLGSAKQARSPAKTDKTITPDGISGSSDVPEVEAEDLDVSNNIACDNKGGIYVVSSKYMHKAVWDGEKLTVSWEEPYDLEPALGGTAPVRLGEGSGSTPTLMGTEDRQFVVITDSSKLMNLVVLDAQTGKVHARHPVTFGDPAAKETSSEQSVLVHGWRMAVVNNQPTEEAKMSTSFLQYLGSPNSFLSGLKSAGIQLPLLNETIASALPVIVGDAPKGVEQFEFDPDTKVIRTTWVNKKISIPNGIPTMSAKSQLMYGVGKRCPLGGDAAPLRGMWTLEALDWWTGKSKFHYNIGAGPMSNSVYAATQIGPNEIITGTAGGIVRILED</sequence>
<comment type="caution">
    <text evidence="1">The sequence shown here is derived from an EMBL/GenBank/DDBJ whole genome shotgun (WGS) entry which is preliminary data.</text>
</comment>
<dbReference type="EMBL" id="JROU02001388">
    <property type="protein sequence ID" value="OEH76623.1"/>
    <property type="molecule type" value="Genomic_DNA"/>
</dbReference>
<dbReference type="SUPFAM" id="SSF50998">
    <property type="entry name" value="Quinoprotein alcohol dehydrogenase-like"/>
    <property type="match status" value="1"/>
</dbReference>